<evidence type="ECO:0000256" key="4">
    <source>
        <dbReference type="ARBA" id="ARBA00022807"/>
    </source>
</evidence>
<dbReference type="PROSITE" id="PS50600">
    <property type="entry name" value="ULP_PROTEASE"/>
    <property type="match status" value="1"/>
</dbReference>
<evidence type="ECO:0000256" key="3">
    <source>
        <dbReference type="ARBA" id="ARBA00022801"/>
    </source>
</evidence>
<keyword evidence="4" id="KW-0788">Thiol protease</keyword>
<dbReference type="PANTHER" id="PTHR12606">
    <property type="entry name" value="SENTRIN/SUMO-SPECIFIC PROTEASE"/>
    <property type="match status" value="1"/>
</dbReference>
<accession>A0A8S9KRT9</accession>
<protein>
    <recommendedName>
        <fullName evidence="5">Ubiquitin-like protease family profile domain-containing protein</fullName>
    </recommendedName>
</protein>
<dbReference type="Gene3D" id="3.40.395.10">
    <property type="entry name" value="Adenoviral Proteinase, Chain A"/>
    <property type="match status" value="1"/>
</dbReference>
<dbReference type="GO" id="GO:0005634">
    <property type="term" value="C:nucleus"/>
    <property type="evidence" value="ECO:0007669"/>
    <property type="project" value="TreeGrafter"/>
</dbReference>
<name>A0A8S9KRT9_BRACR</name>
<evidence type="ECO:0000256" key="2">
    <source>
        <dbReference type="ARBA" id="ARBA00022670"/>
    </source>
</evidence>
<dbReference type="PANTHER" id="PTHR12606:SF136">
    <property type="entry name" value="ULP1 PROTEASE FAMILY PROTEIN"/>
    <property type="match status" value="1"/>
</dbReference>
<evidence type="ECO:0000313" key="7">
    <source>
        <dbReference type="EMBL" id="KAF2596792.1"/>
    </source>
</evidence>
<evidence type="ECO:0000259" key="5">
    <source>
        <dbReference type="PROSITE" id="PS50600"/>
    </source>
</evidence>
<evidence type="ECO:0000313" key="8">
    <source>
        <dbReference type="Proteomes" id="UP000712281"/>
    </source>
</evidence>
<reference evidence="7" key="1">
    <citation type="submission" date="2019-12" db="EMBL/GenBank/DDBJ databases">
        <title>Genome sequencing and annotation of Brassica cretica.</title>
        <authorList>
            <person name="Studholme D.J."/>
            <person name="Sarris P.F."/>
        </authorList>
    </citation>
    <scope>NUCLEOTIDE SEQUENCE</scope>
    <source>
        <strain evidence="7">PFS-001/15</strain>
        <strain evidence="6">PFS-102/07</strain>
        <tissue evidence="7">Leaf</tissue>
    </source>
</reference>
<organism evidence="7 8">
    <name type="scientific">Brassica cretica</name>
    <name type="common">Mustard</name>
    <dbReference type="NCBI Taxonomy" id="69181"/>
    <lineage>
        <taxon>Eukaryota</taxon>
        <taxon>Viridiplantae</taxon>
        <taxon>Streptophyta</taxon>
        <taxon>Embryophyta</taxon>
        <taxon>Tracheophyta</taxon>
        <taxon>Spermatophyta</taxon>
        <taxon>Magnoliopsida</taxon>
        <taxon>eudicotyledons</taxon>
        <taxon>Gunneridae</taxon>
        <taxon>Pentapetalae</taxon>
        <taxon>rosids</taxon>
        <taxon>malvids</taxon>
        <taxon>Brassicales</taxon>
        <taxon>Brassicaceae</taxon>
        <taxon>Brassiceae</taxon>
        <taxon>Brassica</taxon>
    </lineage>
</organism>
<gene>
    <name evidence="7" type="ORF">F2Q68_00010380</name>
    <name evidence="6" type="ORF">F2Q70_00017418</name>
</gene>
<dbReference type="SUPFAM" id="SSF54001">
    <property type="entry name" value="Cysteine proteinases"/>
    <property type="match status" value="1"/>
</dbReference>
<sequence length="224" mass="25812">MTIELDHQSILEEEYRSMFTLEHRSTAKRAESPFDHSYNGLGRRLPVGSYNQYAGLAPKYRQTKKVWGSDVDDIYAPVNYNNDHWIAIWISIPNKHITIWDSTPTHIRTAQLAELMKPFTTMVPYLLVECASSDEERVRYTLEPFTFERVKAGVPLVECGDCGVYYLKYIECHAIGMPSFPPAFCNKNVKGIREKMATDLFEHVLAYGADITEDLEDLDMYEPQ</sequence>
<dbReference type="EMBL" id="QGKY02001250">
    <property type="protein sequence ID" value="KAF2561744.1"/>
    <property type="molecule type" value="Genomic_DNA"/>
</dbReference>
<feature type="domain" description="Ubiquitin-like protease family profile" evidence="5">
    <location>
        <begin position="1"/>
        <end position="173"/>
    </location>
</feature>
<evidence type="ECO:0000256" key="1">
    <source>
        <dbReference type="ARBA" id="ARBA00005234"/>
    </source>
</evidence>
<dbReference type="InterPro" id="IPR003653">
    <property type="entry name" value="Peptidase_C48_C"/>
</dbReference>
<proteinExistence type="inferred from homology"/>
<dbReference type="GO" id="GO:0006508">
    <property type="term" value="P:proteolysis"/>
    <property type="evidence" value="ECO:0007669"/>
    <property type="project" value="UniProtKB-KW"/>
</dbReference>
<comment type="similarity">
    <text evidence="1">Belongs to the peptidase C48 family.</text>
</comment>
<dbReference type="InterPro" id="IPR038765">
    <property type="entry name" value="Papain-like_cys_pep_sf"/>
</dbReference>
<dbReference type="Proteomes" id="UP000712281">
    <property type="component" value="Unassembled WGS sequence"/>
</dbReference>
<dbReference type="EMBL" id="QGKW02000717">
    <property type="protein sequence ID" value="KAF2596792.1"/>
    <property type="molecule type" value="Genomic_DNA"/>
</dbReference>
<dbReference type="AlphaFoldDB" id="A0A8S9KRT9"/>
<keyword evidence="2" id="KW-0645">Protease</keyword>
<dbReference type="Pfam" id="PF02902">
    <property type="entry name" value="Peptidase_C48"/>
    <property type="match status" value="1"/>
</dbReference>
<dbReference type="GO" id="GO:0016929">
    <property type="term" value="F:deSUMOylase activity"/>
    <property type="evidence" value="ECO:0007669"/>
    <property type="project" value="TreeGrafter"/>
</dbReference>
<dbReference type="GO" id="GO:0016926">
    <property type="term" value="P:protein desumoylation"/>
    <property type="evidence" value="ECO:0007669"/>
    <property type="project" value="TreeGrafter"/>
</dbReference>
<keyword evidence="3" id="KW-0378">Hydrolase</keyword>
<evidence type="ECO:0000313" key="6">
    <source>
        <dbReference type="EMBL" id="KAF2561744.1"/>
    </source>
</evidence>
<comment type="caution">
    <text evidence="7">The sequence shown here is derived from an EMBL/GenBank/DDBJ whole genome shotgun (WGS) entry which is preliminary data.</text>
</comment>